<feature type="transmembrane region" description="Helical" evidence="5">
    <location>
        <begin position="17"/>
        <end position="40"/>
    </location>
</feature>
<dbReference type="InterPro" id="IPR010389">
    <property type="entry name" value="Urate_ox_N"/>
</dbReference>
<feature type="transmembrane region" description="Helical" evidence="5">
    <location>
        <begin position="87"/>
        <end position="105"/>
    </location>
</feature>
<keyword evidence="1 4" id="KW-0349">Heme</keyword>
<accession>A0A1P8MZ97</accession>
<dbReference type="GO" id="GO:0009055">
    <property type="term" value="F:electron transfer activity"/>
    <property type="evidence" value="ECO:0007669"/>
    <property type="project" value="InterPro"/>
</dbReference>
<evidence type="ECO:0000259" key="6">
    <source>
        <dbReference type="PROSITE" id="PS51007"/>
    </source>
</evidence>
<dbReference type="Proteomes" id="UP000186336">
    <property type="component" value="Chromosome"/>
</dbReference>
<evidence type="ECO:0000313" key="7">
    <source>
        <dbReference type="EMBL" id="APX13396.1"/>
    </source>
</evidence>
<evidence type="ECO:0000256" key="4">
    <source>
        <dbReference type="PROSITE-ProRule" id="PRU00433"/>
    </source>
</evidence>
<keyword evidence="3 4" id="KW-0408">Iron</keyword>
<evidence type="ECO:0000256" key="1">
    <source>
        <dbReference type="ARBA" id="ARBA00022617"/>
    </source>
</evidence>
<dbReference type="PROSITE" id="PS51007">
    <property type="entry name" value="CYTC"/>
    <property type="match status" value="1"/>
</dbReference>
<evidence type="ECO:0000256" key="5">
    <source>
        <dbReference type="SAM" id="Phobius"/>
    </source>
</evidence>
<feature type="transmembrane region" description="Helical" evidence="5">
    <location>
        <begin position="283"/>
        <end position="300"/>
    </location>
</feature>
<gene>
    <name evidence="7" type="ORF">BWR18_18180</name>
</gene>
<keyword evidence="5" id="KW-1133">Transmembrane helix</keyword>
<keyword evidence="5" id="KW-0812">Transmembrane</keyword>
<keyword evidence="5" id="KW-0472">Membrane</keyword>
<feature type="domain" description="Cytochrome c" evidence="6">
    <location>
        <begin position="314"/>
        <end position="400"/>
    </location>
</feature>
<dbReference type="AlphaFoldDB" id="A0A1P8MZ97"/>
<name>A0A1P8MZ97_9RHOB</name>
<dbReference type="STRING" id="299262.BWR18_18180"/>
<evidence type="ECO:0000256" key="3">
    <source>
        <dbReference type="ARBA" id="ARBA00023004"/>
    </source>
</evidence>
<dbReference type="EMBL" id="CP019312">
    <property type="protein sequence ID" value="APX13396.1"/>
    <property type="molecule type" value="Genomic_DNA"/>
</dbReference>
<protein>
    <submittedName>
        <fullName evidence="7">Cysteine desulfurase</fullName>
    </submittedName>
</protein>
<feature type="transmembrane region" description="Helical" evidence="5">
    <location>
        <begin position="176"/>
        <end position="197"/>
    </location>
</feature>
<dbReference type="GO" id="GO:0046872">
    <property type="term" value="F:metal ion binding"/>
    <property type="evidence" value="ECO:0007669"/>
    <property type="project" value="UniProtKB-KW"/>
</dbReference>
<dbReference type="KEGG" id="tom:BWR18_18180"/>
<dbReference type="Pfam" id="PF06181">
    <property type="entry name" value="Urate_ox_N"/>
    <property type="match status" value="1"/>
</dbReference>
<feature type="transmembrane region" description="Helical" evidence="5">
    <location>
        <begin position="117"/>
        <end position="137"/>
    </location>
</feature>
<dbReference type="InterPro" id="IPR036909">
    <property type="entry name" value="Cyt_c-like_dom_sf"/>
</dbReference>
<dbReference type="SUPFAM" id="SSF46626">
    <property type="entry name" value="Cytochrome c"/>
    <property type="match status" value="1"/>
</dbReference>
<dbReference type="InterPro" id="IPR009056">
    <property type="entry name" value="Cyt_c-like_dom"/>
</dbReference>
<feature type="transmembrane region" description="Helical" evidence="5">
    <location>
        <begin position="149"/>
        <end position="170"/>
    </location>
</feature>
<dbReference type="OrthoDB" id="9787495at2"/>
<organism evidence="7 8">
    <name type="scientific">Tateyamaria omphalii</name>
    <dbReference type="NCBI Taxonomy" id="299262"/>
    <lineage>
        <taxon>Bacteria</taxon>
        <taxon>Pseudomonadati</taxon>
        <taxon>Pseudomonadota</taxon>
        <taxon>Alphaproteobacteria</taxon>
        <taxon>Rhodobacterales</taxon>
        <taxon>Roseobacteraceae</taxon>
        <taxon>Tateyamaria</taxon>
    </lineage>
</organism>
<dbReference type="RefSeq" id="WP_076629830.1">
    <property type="nucleotide sequence ID" value="NZ_CP019312.1"/>
</dbReference>
<keyword evidence="2 4" id="KW-0479">Metal-binding</keyword>
<dbReference type="GO" id="GO:0020037">
    <property type="term" value="F:heme binding"/>
    <property type="evidence" value="ECO:0007669"/>
    <property type="project" value="InterPro"/>
</dbReference>
<feature type="transmembrane region" description="Helical" evidence="5">
    <location>
        <begin position="252"/>
        <end position="271"/>
    </location>
</feature>
<sequence length="402" mass="44972">MYDFAAMGAWLEFAVRWLHVITAIAWIGSSFYFIALDLGLHRDRDLKSGADGEEWQVHGGGFYHIQKYLVAPAGMPDGLIWHKWQSYWTWISGFILLVLVYYLGAEFYLIDPNVMDLATWQAVGLSLVSLGLGWVIYNTLCKVFVNADQTVLMMALFAVLIAMSWFYAQVFTGRAALLHLGAFTATIMSGNVFFIIIPNQKVVVADLMAGRTPDAIYGKIAKQRSTHNNYLTLPVIFLMLSNHYPLAFASEWNWVIASLVFLMGVTIRHWFNTHHARKGNPHWTWGVTVILFILIAWLSVAPGAQREAFVVTRFAEAAGFADVHDIVLGRCSMCHAAEPVWPGLHWAPKGVALETEADLTRHARAVYLQSGVSHAMPPANLSYMEDDERAAIVAWYKAATGS</sequence>
<reference evidence="7 8" key="1">
    <citation type="submission" date="2017-01" db="EMBL/GenBank/DDBJ databases">
        <title>Complete genome of Tateyamaria omphalii DOK1-4 isolated from seawater in Dokdo.</title>
        <authorList>
            <person name="Kim J.H."/>
            <person name="Chi W.-J."/>
        </authorList>
    </citation>
    <scope>NUCLEOTIDE SEQUENCE [LARGE SCALE GENOMIC DNA]</scope>
    <source>
        <strain evidence="7 8">DOK1-4</strain>
    </source>
</reference>
<evidence type="ECO:0000313" key="8">
    <source>
        <dbReference type="Proteomes" id="UP000186336"/>
    </source>
</evidence>
<keyword evidence="8" id="KW-1185">Reference proteome</keyword>
<proteinExistence type="predicted"/>
<evidence type="ECO:0000256" key="2">
    <source>
        <dbReference type="ARBA" id="ARBA00022723"/>
    </source>
</evidence>